<evidence type="ECO:0000313" key="1">
    <source>
        <dbReference type="EMBL" id="KAJ0020266.1"/>
    </source>
</evidence>
<evidence type="ECO:0000313" key="2">
    <source>
        <dbReference type="Proteomes" id="UP001163603"/>
    </source>
</evidence>
<protein>
    <submittedName>
        <fullName evidence="1">Uncharacterized protein</fullName>
    </submittedName>
</protein>
<accession>A0ACC0XMK4</accession>
<organism evidence="1 2">
    <name type="scientific">Pistacia integerrima</name>
    <dbReference type="NCBI Taxonomy" id="434235"/>
    <lineage>
        <taxon>Eukaryota</taxon>
        <taxon>Viridiplantae</taxon>
        <taxon>Streptophyta</taxon>
        <taxon>Embryophyta</taxon>
        <taxon>Tracheophyta</taxon>
        <taxon>Spermatophyta</taxon>
        <taxon>Magnoliopsida</taxon>
        <taxon>eudicotyledons</taxon>
        <taxon>Gunneridae</taxon>
        <taxon>Pentapetalae</taxon>
        <taxon>rosids</taxon>
        <taxon>malvids</taxon>
        <taxon>Sapindales</taxon>
        <taxon>Anacardiaceae</taxon>
        <taxon>Pistacia</taxon>
    </lineage>
</organism>
<proteinExistence type="predicted"/>
<name>A0ACC0XMK4_9ROSI</name>
<comment type="caution">
    <text evidence="1">The sequence shown here is derived from an EMBL/GenBank/DDBJ whole genome shotgun (WGS) entry which is preliminary data.</text>
</comment>
<dbReference type="Proteomes" id="UP001163603">
    <property type="component" value="Chromosome 11"/>
</dbReference>
<sequence length="111" mass="12003">MSVANVIFLESPAGIGNGVLNDVTDLMGNIDYAWTHALMADETYKGISKYGDFVNETCSEKCGQFLSTAGYEMGIIDHYNIYAPLCGSVHAYDAQENNSNGSVSILLSHKN</sequence>
<gene>
    <name evidence="1" type="ORF">Pint_31574</name>
</gene>
<dbReference type="EMBL" id="CM047746">
    <property type="protein sequence ID" value="KAJ0020266.1"/>
    <property type="molecule type" value="Genomic_DNA"/>
</dbReference>
<reference evidence="2" key="1">
    <citation type="journal article" date="2023" name="G3 (Bethesda)">
        <title>Genome assembly and association tests identify interacting loci associated with vigor, precocity, and sex in interspecific pistachio rootstocks.</title>
        <authorList>
            <person name="Palmer W."/>
            <person name="Jacygrad E."/>
            <person name="Sagayaradj S."/>
            <person name="Cavanaugh K."/>
            <person name="Han R."/>
            <person name="Bertier L."/>
            <person name="Beede B."/>
            <person name="Kafkas S."/>
            <person name="Golino D."/>
            <person name="Preece J."/>
            <person name="Michelmore R."/>
        </authorList>
    </citation>
    <scope>NUCLEOTIDE SEQUENCE [LARGE SCALE GENOMIC DNA]</scope>
</reference>
<keyword evidence="2" id="KW-1185">Reference proteome</keyword>